<evidence type="ECO:0000256" key="3">
    <source>
        <dbReference type="ARBA" id="ARBA00023237"/>
    </source>
</evidence>
<keyword evidence="8" id="KW-0282">Flagellum</keyword>
<proteinExistence type="predicted"/>
<evidence type="ECO:0000256" key="1">
    <source>
        <dbReference type="ARBA" id="ARBA00004442"/>
    </source>
</evidence>
<dbReference type="PANTHER" id="PTHR30329:SF21">
    <property type="entry name" value="LIPOPROTEIN YIAD-RELATED"/>
    <property type="match status" value="1"/>
</dbReference>
<dbReference type="PANTHER" id="PTHR30329">
    <property type="entry name" value="STATOR ELEMENT OF FLAGELLAR MOTOR COMPLEX"/>
    <property type="match status" value="1"/>
</dbReference>
<dbReference type="PROSITE" id="PS51123">
    <property type="entry name" value="OMPA_2"/>
    <property type="match status" value="1"/>
</dbReference>
<keyword evidence="8" id="KW-0969">Cilium</keyword>
<evidence type="ECO:0000256" key="5">
    <source>
        <dbReference type="SAM" id="MobiDB-lite"/>
    </source>
</evidence>
<comment type="caution">
    <text evidence="8">The sequence shown here is derived from an EMBL/GenBank/DDBJ whole genome shotgun (WGS) entry which is preliminary data.</text>
</comment>
<dbReference type="InterPro" id="IPR006664">
    <property type="entry name" value="OMP_bac"/>
</dbReference>
<feature type="compositionally biased region" description="Low complexity" evidence="5">
    <location>
        <begin position="130"/>
        <end position="139"/>
    </location>
</feature>
<accession>A0A418M476</accession>
<comment type="subcellular location">
    <subcellularLocation>
        <location evidence="1">Cell outer membrane</location>
    </subcellularLocation>
</comment>
<dbReference type="InterPro" id="IPR006665">
    <property type="entry name" value="OmpA-like"/>
</dbReference>
<dbReference type="InterPro" id="IPR050330">
    <property type="entry name" value="Bact_OuterMem_StrucFunc"/>
</dbReference>
<dbReference type="InterPro" id="IPR036737">
    <property type="entry name" value="OmpA-like_sf"/>
</dbReference>
<reference evidence="8 9" key="1">
    <citation type="submission" date="2018-08" db="EMBL/GenBank/DDBJ databases">
        <title>Fibrisoma montanum sp. nov., isolated from Danxia mountain soil.</title>
        <authorList>
            <person name="Huang Y."/>
        </authorList>
    </citation>
    <scope>NUCLEOTIDE SEQUENCE [LARGE SCALE GENOMIC DNA]</scope>
    <source>
        <strain evidence="8 9">HYT19</strain>
    </source>
</reference>
<dbReference type="PRINTS" id="PR01021">
    <property type="entry name" value="OMPADOMAIN"/>
</dbReference>
<dbReference type="AlphaFoldDB" id="A0A418M476"/>
<dbReference type="Pfam" id="PF13620">
    <property type="entry name" value="CarboxypepD_reg"/>
    <property type="match status" value="1"/>
</dbReference>
<keyword evidence="6" id="KW-0732">Signal</keyword>
<evidence type="ECO:0000313" key="9">
    <source>
        <dbReference type="Proteomes" id="UP000283523"/>
    </source>
</evidence>
<sequence length="294" mass="31938">MIKYIRKAVVSISCFLCFMLVLPAGVCGQSRPMSTSTSDVASLEGNVVDADTRQPIPGATILARTESGKVSGEQTVPADGAFHFTLDPKQTYVLVTKASGYQPAEERLAFTSSYTNRLYGKLIRLKRTDTPTPATQPATSRQENAPRPTPPAQTAGAATATNTATVATRPTPPPPLVAKTGETTQLRAIQFVQSKPDLLPEAQPALEQLLAFMQNNPTVEIELSGHTDNQGNFDKNMALSKERVDVVKKFLVKNGIKARRISTKGYGPTRPIASNNSEETRRLNRRVEMTVLKQ</sequence>
<evidence type="ECO:0000313" key="8">
    <source>
        <dbReference type="EMBL" id="RIV20464.1"/>
    </source>
</evidence>
<dbReference type="Pfam" id="PF00691">
    <property type="entry name" value="OmpA"/>
    <property type="match status" value="1"/>
</dbReference>
<gene>
    <name evidence="8" type="ORF">DYU11_20675</name>
</gene>
<organism evidence="8 9">
    <name type="scientific">Fibrisoma montanum</name>
    <dbReference type="NCBI Taxonomy" id="2305895"/>
    <lineage>
        <taxon>Bacteria</taxon>
        <taxon>Pseudomonadati</taxon>
        <taxon>Bacteroidota</taxon>
        <taxon>Cytophagia</taxon>
        <taxon>Cytophagales</taxon>
        <taxon>Spirosomataceae</taxon>
        <taxon>Fibrisoma</taxon>
    </lineage>
</organism>
<evidence type="ECO:0000259" key="7">
    <source>
        <dbReference type="PROSITE" id="PS51123"/>
    </source>
</evidence>
<dbReference type="EMBL" id="QXED01000006">
    <property type="protein sequence ID" value="RIV20464.1"/>
    <property type="molecule type" value="Genomic_DNA"/>
</dbReference>
<keyword evidence="2 4" id="KW-0472">Membrane</keyword>
<feature type="chain" id="PRO_5019322675" evidence="6">
    <location>
        <begin position="24"/>
        <end position="294"/>
    </location>
</feature>
<keyword evidence="8" id="KW-0966">Cell projection</keyword>
<feature type="region of interest" description="Disordered" evidence="5">
    <location>
        <begin position="124"/>
        <end position="179"/>
    </location>
</feature>
<dbReference type="Gene3D" id="2.60.40.1120">
    <property type="entry name" value="Carboxypeptidase-like, regulatory domain"/>
    <property type="match status" value="1"/>
</dbReference>
<feature type="compositionally biased region" description="Low complexity" evidence="5">
    <location>
        <begin position="152"/>
        <end position="169"/>
    </location>
</feature>
<evidence type="ECO:0000256" key="6">
    <source>
        <dbReference type="SAM" id="SignalP"/>
    </source>
</evidence>
<evidence type="ECO:0000256" key="4">
    <source>
        <dbReference type="PROSITE-ProRule" id="PRU00473"/>
    </source>
</evidence>
<keyword evidence="9" id="KW-1185">Reference proteome</keyword>
<keyword evidence="3" id="KW-0998">Cell outer membrane</keyword>
<protein>
    <submittedName>
        <fullName evidence="8">Flagellar motor protein MotB</fullName>
    </submittedName>
</protein>
<dbReference type="OrthoDB" id="1490539at2"/>
<dbReference type="Gene3D" id="3.30.1330.60">
    <property type="entry name" value="OmpA-like domain"/>
    <property type="match status" value="1"/>
</dbReference>
<dbReference type="InterPro" id="IPR008969">
    <property type="entry name" value="CarboxyPept-like_regulatory"/>
</dbReference>
<feature type="signal peptide" evidence="6">
    <location>
        <begin position="1"/>
        <end position="23"/>
    </location>
</feature>
<name>A0A418M476_9BACT</name>
<dbReference type="GO" id="GO:0009279">
    <property type="term" value="C:cell outer membrane"/>
    <property type="evidence" value="ECO:0007669"/>
    <property type="project" value="UniProtKB-SubCell"/>
</dbReference>
<dbReference type="SUPFAM" id="SSF103088">
    <property type="entry name" value="OmpA-like"/>
    <property type="match status" value="1"/>
</dbReference>
<dbReference type="CDD" id="cd07185">
    <property type="entry name" value="OmpA_C-like"/>
    <property type="match status" value="1"/>
</dbReference>
<dbReference type="SUPFAM" id="SSF49464">
    <property type="entry name" value="Carboxypeptidase regulatory domain-like"/>
    <property type="match status" value="1"/>
</dbReference>
<dbReference type="Proteomes" id="UP000283523">
    <property type="component" value="Unassembled WGS sequence"/>
</dbReference>
<feature type="domain" description="OmpA-like" evidence="7">
    <location>
        <begin position="182"/>
        <end position="294"/>
    </location>
</feature>
<evidence type="ECO:0000256" key="2">
    <source>
        <dbReference type="ARBA" id="ARBA00023136"/>
    </source>
</evidence>